<evidence type="ECO:0000313" key="2">
    <source>
        <dbReference type="Proteomes" id="UP000069030"/>
    </source>
</evidence>
<dbReference type="Proteomes" id="UP000069030">
    <property type="component" value="Chromosome"/>
</dbReference>
<protein>
    <submittedName>
        <fullName evidence="1">Uncharacterized protein</fullName>
    </submittedName>
</protein>
<evidence type="ECO:0000313" key="1">
    <source>
        <dbReference type="EMBL" id="ALU26693.1"/>
    </source>
</evidence>
<name>A0A0U3G983_9FLAO</name>
<accession>A0A0U3G983</accession>
<dbReference type="GeneID" id="66975291"/>
<reference evidence="1 2" key="1">
    <citation type="journal article" date="2016" name="J. Zhejiang Univ. Sci. B">
        <title>Antibiotic resistance mechanisms of Myroides sp.</title>
        <authorList>
            <person name="Hu S."/>
            <person name="Yuan S."/>
            <person name="Qu H."/>
            <person name="Jiang T."/>
            <person name="Zhou Y."/>
            <person name="Wang M."/>
            <person name="Ming D."/>
        </authorList>
    </citation>
    <scope>NUCLEOTIDE SEQUENCE [LARGE SCALE GENOMIC DNA]</scope>
    <source>
        <strain evidence="1 2">PR63039</strain>
    </source>
</reference>
<dbReference type="AlphaFoldDB" id="A0A0U3G983"/>
<dbReference type="EMBL" id="CP013690">
    <property type="protein sequence ID" value="ALU26693.1"/>
    <property type="molecule type" value="Genomic_DNA"/>
</dbReference>
<sequence length="78" mass="9417">MSVEVKRQQIVKSLMDIHDEALIDQINEYVNALKRVEEEMFLPMTEEELESRLAISRKDYEEGRYYTLEEVEEMSTKW</sequence>
<dbReference type="KEGG" id="mod:AS202_11275"/>
<dbReference type="RefSeq" id="WP_006256762.1">
    <property type="nucleotide sequence ID" value="NZ_BCMQ01000033.1"/>
</dbReference>
<proteinExistence type="predicted"/>
<organism evidence="1 2">
    <name type="scientific">Myroides odoratimimus</name>
    <dbReference type="NCBI Taxonomy" id="76832"/>
    <lineage>
        <taxon>Bacteria</taxon>
        <taxon>Pseudomonadati</taxon>
        <taxon>Bacteroidota</taxon>
        <taxon>Flavobacteriia</taxon>
        <taxon>Flavobacteriales</taxon>
        <taxon>Flavobacteriaceae</taxon>
        <taxon>Myroides</taxon>
    </lineage>
</organism>
<gene>
    <name evidence="1" type="ORF">AS202_11275</name>
</gene>